<accession>A0A9P8UPT0</accession>
<dbReference type="Proteomes" id="UP000758603">
    <property type="component" value="Unassembled WGS sequence"/>
</dbReference>
<dbReference type="RefSeq" id="XP_045960235.1">
    <property type="nucleotide sequence ID" value="XM_046099931.1"/>
</dbReference>
<dbReference type="GO" id="GO:0005634">
    <property type="term" value="C:nucleus"/>
    <property type="evidence" value="ECO:0007669"/>
    <property type="project" value="TreeGrafter"/>
</dbReference>
<evidence type="ECO:0000313" key="11">
    <source>
        <dbReference type="Proteomes" id="UP000758603"/>
    </source>
</evidence>
<keyword evidence="5" id="KW-0210">Decarboxylase</keyword>
<reference evidence="10" key="1">
    <citation type="journal article" date="2021" name="Nat. Commun.">
        <title>Genetic determinants of endophytism in the Arabidopsis root mycobiome.</title>
        <authorList>
            <person name="Mesny F."/>
            <person name="Miyauchi S."/>
            <person name="Thiergart T."/>
            <person name="Pickel B."/>
            <person name="Atanasova L."/>
            <person name="Karlsson M."/>
            <person name="Huettel B."/>
            <person name="Barry K.W."/>
            <person name="Haridas S."/>
            <person name="Chen C."/>
            <person name="Bauer D."/>
            <person name="Andreopoulos W."/>
            <person name="Pangilinan J."/>
            <person name="LaButti K."/>
            <person name="Riley R."/>
            <person name="Lipzen A."/>
            <person name="Clum A."/>
            <person name="Drula E."/>
            <person name="Henrissat B."/>
            <person name="Kohler A."/>
            <person name="Grigoriev I.V."/>
            <person name="Martin F.M."/>
            <person name="Hacquard S."/>
        </authorList>
    </citation>
    <scope>NUCLEOTIDE SEQUENCE</scope>
    <source>
        <strain evidence="10">MPI-SDFR-AT-0073</strain>
    </source>
</reference>
<dbReference type="GO" id="GO:0004737">
    <property type="term" value="F:pyruvate decarboxylase activity"/>
    <property type="evidence" value="ECO:0007669"/>
    <property type="project" value="TreeGrafter"/>
</dbReference>
<comment type="similarity">
    <text evidence="2">Belongs to the TPP enzyme family.</text>
</comment>
<evidence type="ECO:0000256" key="7">
    <source>
        <dbReference type="ARBA" id="ARBA00023052"/>
    </source>
</evidence>
<keyword evidence="11" id="KW-1185">Reference proteome</keyword>
<dbReference type="InterPro" id="IPR029061">
    <property type="entry name" value="THDP-binding"/>
</dbReference>
<name>A0A9P8UPT0_9PEZI</name>
<dbReference type="GeneID" id="70128823"/>
<evidence type="ECO:0000313" key="10">
    <source>
        <dbReference type="EMBL" id="KAH6655970.1"/>
    </source>
</evidence>
<dbReference type="PANTHER" id="PTHR43452:SF11">
    <property type="entry name" value="PYRUVATE DECARBOXYLASE"/>
    <property type="match status" value="1"/>
</dbReference>
<keyword evidence="7" id="KW-0786">Thiamine pyrophosphate</keyword>
<dbReference type="AlphaFoldDB" id="A0A9P8UPT0"/>
<evidence type="ECO:0000256" key="8">
    <source>
        <dbReference type="ARBA" id="ARBA00023239"/>
    </source>
</evidence>
<dbReference type="EMBL" id="JAGPXC010000003">
    <property type="protein sequence ID" value="KAH6655970.1"/>
    <property type="molecule type" value="Genomic_DNA"/>
</dbReference>
<proteinExistence type="inferred from homology"/>
<feature type="domain" description="Thiamine pyrophosphate enzyme TPP-binding" evidence="9">
    <location>
        <begin position="26"/>
        <end position="114"/>
    </location>
</feature>
<keyword evidence="8" id="KW-0456">Lyase</keyword>
<evidence type="ECO:0000256" key="6">
    <source>
        <dbReference type="ARBA" id="ARBA00022842"/>
    </source>
</evidence>
<evidence type="ECO:0000256" key="4">
    <source>
        <dbReference type="ARBA" id="ARBA00022723"/>
    </source>
</evidence>
<dbReference type="GO" id="GO:0030976">
    <property type="term" value="F:thiamine pyrophosphate binding"/>
    <property type="evidence" value="ECO:0007669"/>
    <property type="project" value="InterPro"/>
</dbReference>
<keyword evidence="4" id="KW-0479">Metal-binding</keyword>
<evidence type="ECO:0000259" key="9">
    <source>
        <dbReference type="Pfam" id="PF02775"/>
    </source>
</evidence>
<comment type="cofactor">
    <cofactor evidence="1">
        <name>thiamine diphosphate</name>
        <dbReference type="ChEBI" id="CHEBI:58937"/>
    </cofactor>
</comment>
<gene>
    <name evidence="10" type="ORF">BKA67DRAFT_534876</name>
</gene>
<dbReference type="Pfam" id="PF02775">
    <property type="entry name" value="TPP_enzyme_C"/>
    <property type="match status" value="1"/>
</dbReference>
<dbReference type="Gene3D" id="3.40.50.970">
    <property type="match status" value="1"/>
</dbReference>
<dbReference type="GO" id="GO:0000949">
    <property type="term" value="P:aromatic amino acid family catabolic process to alcohol via Ehrlich pathway"/>
    <property type="evidence" value="ECO:0007669"/>
    <property type="project" value="TreeGrafter"/>
</dbReference>
<keyword evidence="6" id="KW-0460">Magnesium</keyword>
<dbReference type="InterPro" id="IPR011766">
    <property type="entry name" value="TPP_enzyme_TPP-bd"/>
</dbReference>
<comment type="caution">
    <text evidence="10">The sequence shown here is derived from an EMBL/GenBank/DDBJ whole genome shotgun (WGS) entry which is preliminary data.</text>
</comment>
<dbReference type="PANTHER" id="PTHR43452">
    <property type="entry name" value="PYRUVATE DECARBOXYLASE"/>
    <property type="match status" value="1"/>
</dbReference>
<sequence length="161" mass="17864">MLPVAQGTVLAQRELDATTESSLAWSSSTVLSIGDGCLQMMVQELGTIIRHNLNVFIFLMKNSGYTIESCIHGLEQKYNDVAPWRYLQTPGFFGAEEGTFTAAVRTFGELQAALNDELLQSSLVLRMVEVFTGREDAPTRPLTSLLENERMRLASQRGPSY</sequence>
<dbReference type="OrthoDB" id="308383at2759"/>
<protein>
    <recommendedName>
        <fullName evidence="3">Pyruvate decarboxylase</fullName>
    </recommendedName>
</protein>
<evidence type="ECO:0000256" key="3">
    <source>
        <dbReference type="ARBA" id="ARBA00014422"/>
    </source>
</evidence>
<evidence type="ECO:0000256" key="5">
    <source>
        <dbReference type="ARBA" id="ARBA00022793"/>
    </source>
</evidence>
<dbReference type="GO" id="GO:0046872">
    <property type="term" value="F:metal ion binding"/>
    <property type="evidence" value="ECO:0007669"/>
    <property type="project" value="UniProtKB-KW"/>
</dbReference>
<dbReference type="SUPFAM" id="SSF52518">
    <property type="entry name" value="Thiamin diphosphate-binding fold (THDP-binding)"/>
    <property type="match status" value="1"/>
</dbReference>
<dbReference type="GO" id="GO:0005829">
    <property type="term" value="C:cytosol"/>
    <property type="evidence" value="ECO:0007669"/>
    <property type="project" value="TreeGrafter"/>
</dbReference>
<organism evidence="10 11">
    <name type="scientific">Truncatella angustata</name>
    <dbReference type="NCBI Taxonomy" id="152316"/>
    <lineage>
        <taxon>Eukaryota</taxon>
        <taxon>Fungi</taxon>
        <taxon>Dikarya</taxon>
        <taxon>Ascomycota</taxon>
        <taxon>Pezizomycotina</taxon>
        <taxon>Sordariomycetes</taxon>
        <taxon>Xylariomycetidae</taxon>
        <taxon>Amphisphaeriales</taxon>
        <taxon>Sporocadaceae</taxon>
        <taxon>Truncatella</taxon>
    </lineage>
</organism>
<evidence type="ECO:0000256" key="2">
    <source>
        <dbReference type="ARBA" id="ARBA00007812"/>
    </source>
</evidence>
<dbReference type="InterPro" id="IPR012110">
    <property type="entry name" value="PDC/IPDC-like"/>
</dbReference>
<evidence type="ECO:0000256" key="1">
    <source>
        <dbReference type="ARBA" id="ARBA00001964"/>
    </source>
</evidence>